<feature type="transmembrane region" description="Helical" evidence="9">
    <location>
        <begin position="56"/>
        <end position="76"/>
    </location>
</feature>
<comment type="similarity">
    <text evidence="3 9">Belongs to the CobD/CbiB family.</text>
</comment>
<dbReference type="AlphaFoldDB" id="A0A494T800"/>
<dbReference type="PANTHER" id="PTHR34308:SF1">
    <property type="entry name" value="COBALAMIN BIOSYNTHESIS PROTEIN CBIB"/>
    <property type="match status" value="1"/>
</dbReference>
<dbReference type="NCBIfam" id="TIGR00380">
    <property type="entry name" value="cobal_cbiB"/>
    <property type="match status" value="1"/>
</dbReference>
<geneLocation type="plasmid" evidence="10">
    <name>unnamed1</name>
</geneLocation>
<proteinExistence type="inferred from homology"/>
<evidence type="ECO:0000313" key="10">
    <source>
        <dbReference type="EMBL" id="AYJ85030.1"/>
    </source>
</evidence>
<comment type="subcellular location">
    <subcellularLocation>
        <location evidence="1 9">Cell membrane</location>
        <topology evidence="1 9">Multi-pass membrane protein</topology>
    </subcellularLocation>
</comment>
<dbReference type="KEGG" id="spha:D3Y57_03010"/>
<evidence type="ECO:0000256" key="5">
    <source>
        <dbReference type="ARBA" id="ARBA00022573"/>
    </source>
</evidence>
<evidence type="ECO:0000256" key="7">
    <source>
        <dbReference type="ARBA" id="ARBA00022989"/>
    </source>
</evidence>
<feature type="transmembrane region" description="Helical" evidence="9">
    <location>
        <begin position="156"/>
        <end position="178"/>
    </location>
</feature>
<dbReference type="OrthoDB" id="9811967at2"/>
<dbReference type="InterPro" id="IPR004485">
    <property type="entry name" value="Cobalamin_biosynth_CobD/CbiB"/>
</dbReference>
<dbReference type="EMBL" id="CP032828">
    <property type="protein sequence ID" value="AYJ85030.1"/>
    <property type="molecule type" value="Genomic_DNA"/>
</dbReference>
<dbReference type="RefSeq" id="WP_121151213.1">
    <property type="nucleotide sequence ID" value="NZ_CP032828.1"/>
</dbReference>
<dbReference type="Proteomes" id="UP000276254">
    <property type="component" value="Plasmid unnamed1"/>
</dbReference>
<dbReference type="GO" id="GO:0015420">
    <property type="term" value="F:ABC-type vitamin B12 transporter activity"/>
    <property type="evidence" value="ECO:0007669"/>
    <property type="project" value="UniProtKB-UniRule"/>
</dbReference>
<name>A0A494T800_SPHPE</name>
<reference evidence="10 11" key="1">
    <citation type="submission" date="2018-09" db="EMBL/GenBank/DDBJ databases">
        <title>Sphingomonas peninsula sp. nov., isolated from fildes peninsula, Antarctic soil.</title>
        <authorList>
            <person name="Yingchao G."/>
        </authorList>
    </citation>
    <scope>NUCLEOTIDE SEQUENCE [LARGE SCALE GENOMIC DNA]</scope>
    <source>
        <strain evidence="10 11">YZ-8</strain>
        <plasmid evidence="10 11">unnamed1</plasmid>
    </source>
</reference>
<accession>A0A494T800</accession>
<dbReference type="Pfam" id="PF03186">
    <property type="entry name" value="CobD_Cbib"/>
    <property type="match status" value="1"/>
</dbReference>
<organism evidence="10 11">
    <name type="scientific">Sphingomonas paeninsulae</name>
    <dbReference type="NCBI Taxonomy" id="2319844"/>
    <lineage>
        <taxon>Bacteria</taxon>
        <taxon>Pseudomonadati</taxon>
        <taxon>Pseudomonadota</taxon>
        <taxon>Alphaproteobacteria</taxon>
        <taxon>Sphingomonadales</taxon>
        <taxon>Sphingomonadaceae</taxon>
        <taxon>Sphingomonas</taxon>
    </lineage>
</organism>
<comment type="caution">
    <text evidence="9">Lacks conserved residue(s) required for the propagation of feature annotation.</text>
</comment>
<dbReference type="HAMAP" id="MF_00024">
    <property type="entry name" value="CobD_CbiB"/>
    <property type="match status" value="1"/>
</dbReference>
<dbReference type="GO" id="GO:0005886">
    <property type="term" value="C:plasma membrane"/>
    <property type="evidence" value="ECO:0007669"/>
    <property type="project" value="UniProtKB-SubCell"/>
</dbReference>
<sequence>MIEGSALLALALDATVGWPQSLYRRIGHPVGVFARIIAGLDRRWNAPSRSDGQRRMAGVITVLILLSAAGSAGWVLQSLLMAFAGAWAWPLMAVLAWPGLAQRSLYDHVRPVAEALERQDLPAARAAVGMIVGRDTAALDEAGVARAAIESLAESFCDGVVAPLFWLLVLGLPGIWVYKAINTADSMIGHREARWRAFGWAAARTDDAMNLVPARLAGMLICLCGGGGWRILWRDASNHASPNAGWPEAAMAGVLGLRLAGPIAYDGILSHKPWIGEGNFPVGAGDVRRGLGIYRRSCLCLWVMAGVWHGRYNASGHRL</sequence>
<evidence type="ECO:0000256" key="3">
    <source>
        <dbReference type="ARBA" id="ARBA00006263"/>
    </source>
</evidence>
<gene>
    <name evidence="9 10" type="primary">cobD</name>
    <name evidence="10" type="ORF">D3Y57_03010</name>
</gene>
<keyword evidence="5 9" id="KW-0169">Cobalamin biosynthesis</keyword>
<evidence type="ECO:0000313" key="11">
    <source>
        <dbReference type="Proteomes" id="UP000276254"/>
    </source>
</evidence>
<keyword evidence="10" id="KW-0614">Plasmid</keyword>
<dbReference type="UniPathway" id="UPA00148"/>
<comment type="pathway">
    <text evidence="2 9">Cofactor biosynthesis; adenosylcobalamin biosynthesis.</text>
</comment>
<feature type="transmembrane region" description="Helical" evidence="9">
    <location>
        <begin position="82"/>
        <end position="100"/>
    </location>
</feature>
<dbReference type="GO" id="GO:0048472">
    <property type="term" value="F:threonine-phosphate decarboxylase activity"/>
    <property type="evidence" value="ECO:0007669"/>
    <property type="project" value="InterPro"/>
</dbReference>
<keyword evidence="11" id="KW-1185">Reference proteome</keyword>
<evidence type="ECO:0000256" key="8">
    <source>
        <dbReference type="ARBA" id="ARBA00023136"/>
    </source>
</evidence>
<comment type="function">
    <text evidence="9">Converts cobyric acid to cobinamide by the addition of aminopropanol on the F carboxylic group.</text>
</comment>
<keyword evidence="4 9" id="KW-1003">Cell membrane</keyword>
<keyword evidence="8 9" id="KW-0472">Membrane</keyword>
<evidence type="ECO:0000256" key="2">
    <source>
        <dbReference type="ARBA" id="ARBA00004953"/>
    </source>
</evidence>
<dbReference type="GO" id="GO:0009236">
    <property type="term" value="P:cobalamin biosynthetic process"/>
    <property type="evidence" value="ECO:0007669"/>
    <property type="project" value="UniProtKB-UniRule"/>
</dbReference>
<keyword evidence="7 9" id="KW-1133">Transmembrane helix</keyword>
<evidence type="ECO:0000256" key="4">
    <source>
        <dbReference type="ARBA" id="ARBA00022475"/>
    </source>
</evidence>
<evidence type="ECO:0000256" key="6">
    <source>
        <dbReference type="ARBA" id="ARBA00022692"/>
    </source>
</evidence>
<evidence type="ECO:0000256" key="1">
    <source>
        <dbReference type="ARBA" id="ARBA00004651"/>
    </source>
</evidence>
<protein>
    <recommendedName>
        <fullName evidence="9">Cobalamin biosynthesis protein CobD</fullName>
    </recommendedName>
</protein>
<evidence type="ECO:0000256" key="9">
    <source>
        <dbReference type="HAMAP-Rule" id="MF_00024"/>
    </source>
</evidence>
<dbReference type="PANTHER" id="PTHR34308">
    <property type="entry name" value="COBALAMIN BIOSYNTHESIS PROTEIN CBIB"/>
    <property type="match status" value="1"/>
</dbReference>
<keyword evidence="6 9" id="KW-0812">Transmembrane</keyword>